<evidence type="ECO:0000313" key="2">
    <source>
        <dbReference type="EMBL" id="PPQ27056.1"/>
    </source>
</evidence>
<dbReference type="GO" id="GO:0006559">
    <property type="term" value="P:L-phenylalanine catabolic process"/>
    <property type="evidence" value="ECO:0007669"/>
    <property type="project" value="TreeGrafter"/>
</dbReference>
<feature type="domain" description="GST N-terminal" evidence="1">
    <location>
        <begin position="4"/>
        <end position="84"/>
    </location>
</feature>
<dbReference type="GO" id="GO:0006749">
    <property type="term" value="P:glutathione metabolic process"/>
    <property type="evidence" value="ECO:0007669"/>
    <property type="project" value="TreeGrafter"/>
</dbReference>
<dbReference type="InterPro" id="IPR004045">
    <property type="entry name" value="Glutathione_S-Trfase_N"/>
</dbReference>
<dbReference type="PANTHER" id="PTHR42673:SF4">
    <property type="entry name" value="MALEYLACETOACETATE ISOMERASE"/>
    <property type="match status" value="1"/>
</dbReference>
<dbReference type="CDD" id="cd03043">
    <property type="entry name" value="GST_N_1"/>
    <property type="match status" value="1"/>
</dbReference>
<evidence type="ECO:0000259" key="1">
    <source>
        <dbReference type="PROSITE" id="PS50404"/>
    </source>
</evidence>
<sequence>MAGATLLISSKNYSSWSLRGYLLVRLAGLPFEEKVVDPDDPANRKELLLQSSSIRIPALMHDKVVIWDTLAIAEYLNETFPDAHMLPAERVARARCRSVSGEMHSGFAALREALPMNLRLFRPGFTVWSAVQEDIDRITEIWRECLSIWKGPWLFGASPTIADAMYAPVVTRFRSYDVKMDKVCERYCQQIMAWPDMKEWFAAAQREPEQIDELDIEF</sequence>
<dbReference type="Gene3D" id="1.20.1050.10">
    <property type="match status" value="1"/>
</dbReference>
<dbReference type="Pfam" id="PF13409">
    <property type="entry name" value="GST_N_2"/>
    <property type="match status" value="1"/>
</dbReference>
<dbReference type="InterPro" id="IPR040079">
    <property type="entry name" value="Glutathione_S-Trfase"/>
</dbReference>
<dbReference type="InterPro" id="IPR036282">
    <property type="entry name" value="Glutathione-S-Trfase_C_sf"/>
</dbReference>
<dbReference type="GO" id="GO:0016034">
    <property type="term" value="F:maleylacetoacetate isomerase activity"/>
    <property type="evidence" value="ECO:0007669"/>
    <property type="project" value="TreeGrafter"/>
</dbReference>
<dbReference type="InterPro" id="IPR036249">
    <property type="entry name" value="Thioredoxin-like_sf"/>
</dbReference>
<dbReference type="GO" id="GO:0004364">
    <property type="term" value="F:glutathione transferase activity"/>
    <property type="evidence" value="ECO:0007669"/>
    <property type="project" value="TreeGrafter"/>
</dbReference>
<organism evidence="2 3">
    <name type="scientific">Rhodopila globiformis</name>
    <name type="common">Rhodopseudomonas globiformis</name>
    <dbReference type="NCBI Taxonomy" id="1071"/>
    <lineage>
        <taxon>Bacteria</taxon>
        <taxon>Pseudomonadati</taxon>
        <taxon>Pseudomonadota</taxon>
        <taxon>Alphaproteobacteria</taxon>
        <taxon>Acetobacterales</taxon>
        <taxon>Acetobacteraceae</taxon>
        <taxon>Rhodopila</taxon>
    </lineage>
</organism>
<dbReference type="SUPFAM" id="SSF52833">
    <property type="entry name" value="Thioredoxin-like"/>
    <property type="match status" value="1"/>
</dbReference>
<name>A0A2S6MXG9_RHOGL</name>
<dbReference type="Gene3D" id="3.40.30.10">
    <property type="entry name" value="Glutaredoxin"/>
    <property type="match status" value="1"/>
</dbReference>
<dbReference type="Proteomes" id="UP000239724">
    <property type="component" value="Unassembled WGS sequence"/>
</dbReference>
<evidence type="ECO:0000313" key="3">
    <source>
        <dbReference type="Proteomes" id="UP000239724"/>
    </source>
</evidence>
<dbReference type="OrthoDB" id="9799538at2"/>
<dbReference type="CDD" id="cd03194">
    <property type="entry name" value="GST_C_3"/>
    <property type="match status" value="1"/>
</dbReference>
<dbReference type="Pfam" id="PF13410">
    <property type="entry name" value="GST_C_2"/>
    <property type="match status" value="1"/>
</dbReference>
<gene>
    <name evidence="2" type="ORF">CCS01_28375</name>
</gene>
<comment type="caution">
    <text evidence="2">The sequence shown here is derived from an EMBL/GenBank/DDBJ whole genome shotgun (WGS) entry which is preliminary data.</text>
</comment>
<keyword evidence="3" id="KW-1185">Reference proteome</keyword>
<dbReference type="SUPFAM" id="SSF47616">
    <property type="entry name" value="GST C-terminal domain-like"/>
    <property type="match status" value="1"/>
</dbReference>
<keyword evidence="2" id="KW-0808">Transferase</keyword>
<accession>A0A2S6MXG9</accession>
<protein>
    <submittedName>
        <fullName evidence="2">Glutathione S-transferase</fullName>
    </submittedName>
</protein>
<dbReference type="PANTHER" id="PTHR42673">
    <property type="entry name" value="MALEYLACETOACETATE ISOMERASE"/>
    <property type="match status" value="1"/>
</dbReference>
<dbReference type="EMBL" id="NHRY01000263">
    <property type="protein sequence ID" value="PPQ27056.1"/>
    <property type="molecule type" value="Genomic_DNA"/>
</dbReference>
<dbReference type="RefSeq" id="WP_104522195.1">
    <property type="nucleotide sequence ID" value="NZ_NHRY01000263.1"/>
</dbReference>
<dbReference type="PROSITE" id="PS50404">
    <property type="entry name" value="GST_NTER"/>
    <property type="match status" value="1"/>
</dbReference>
<reference evidence="2 3" key="1">
    <citation type="journal article" date="2018" name="Arch. Microbiol.">
        <title>New insights into the metabolic potential of the phototrophic purple bacterium Rhodopila globiformis DSM 161(T) from its draft genome sequence and evidence for a vanadium-dependent nitrogenase.</title>
        <authorList>
            <person name="Imhoff J.F."/>
            <person name="Rahn T."/>
            <person name="Kunzel S."/>
            <person name="Neulinger S.C."/>
        </authorList>
    </citation>
    <scope>NUCLEOTIDE SEQUENCE [LARGE SCALE GENOMIC DNA]</scope>
    <source>
        <strain evidence="2 3">DSM 161</strain>
    </source>
</reference>
<proteinExistence type="predicted"/>
<dbReference type="SFLD" id="SFLDS00019">
    <property type="entry name" value="Glutathione_Transferase_(cytos"/>
    <property type="match status" value="1"/>
</dbReference>
<dbReference type="AlphaFoldDB" id="A0A2S6MXG9"/>